<evidence type="ECO:0000256" key="3">
    <source>
        <dbReference type="ARBA" id="ARBA00013831"/>
    </source>
</evidence>
<sequence length="282" mass="29375">MVLALAACGEKAAEPAPAVEAPAVEAPAAEAPAAEPATPADETTEAAEDAAPAEAEASEPEAAAPAEAPAAATAEAPAPAPVAELPPMDPAKAPRRGVDYEHLPEPQPTMGQGGIEVAEVFSYMCIHCANLQPMLNTWKAGLPSDVRVVYVPGVFGGVSDDFARGFYAAEAVGLLDKTHDDLFKAVLIERKFQTGSAEEIAGWYATHGADRSAFLSTMQSFAVTTKINRARQFALRAGVDSTPTIIVAGKYKVNVTGDRGMEGLLDTVDWIVAHERAGKPMP</sequence>
<proteinExistence type="inferred from homology"/>
<protein>
    <recommendedName>
        <fullName evidence="3">Thiol:disulfide interchange protein DsbA</fullName>
    </recommendedName>
</protein>
<dbReference type="InterPro" id="IPR050824">
    <property type="entry name" value="Thiol_disulfide_DsbA"/>
</dbReference>
<evidence type="ECO:0000256" key="2">
    <source>
        <dbReference type="ARBA" id="ARBA00005791"/>
    </source>
</evidence>
<dbReference type="Gene3D" id="3.40.30.10">
    <property type="entry name" value="Glutaredoxin"/>
    <property type="match status" value="1"/>
</dbReference>
<evidence type="ECO:0000256" key="6">
    <source>
        <dbReference type="ARBA" id="ARBA00023157"/>
    </source>
</evidence>
<evidence type="ECO:0000313" key="11">
    <source>
        <dbReference type="Proteomes" id="UP000241736"/>
    </source>
</evidence>
<dbReference type="AlphaFoldDB" id="A0A2P6M8X8"/>
<reference evidence="10 11" key="1">
    <citation type="submission" date="2018-03" db="EMBL/GenBank/DDBJ databases">
        <title>Arenimonas caeni sp. nov., isolated from activated sludge.</title>
        <authorList>
            <person name="Liu H."/>
        </authorList>
    </citation>
    <scope>NUCLEOTIDE SEQUENCE [LARGE SCALE GENOMIC DNA]</scope>
    <source>
        <strain evidence="11">z29</strain>
    </source>
</reference>
<evidence type="ECO:0000256" key="4">
    <source>
        <dbReference type="ARBA" id="ARBA00022729"/>
    </source>
</evidence>
<comment type="subcellular location">
    <subcellularLocation>
        <location evidence="1">Periplasm</location>
    </subcellularLocation>
</comment>
<dbReference type="InterPro" id="IPR036249">
    <property type="entry name" value="Thioredoxin-like_sf"/>
</dbReference>
<dbReference type="CDD" id="cd03019">
    <property type="entry name" value="DsbA_DsbA"/>
    <property type="match status" value="1"/>
</dbReference>
<dbReference type="InterPro" id="IPR001853">
    <property type="entry name" value="DSBA-like_thioredoxin_dom"/>
</dbReference>
<keyword evidence="6" id="KW-1015">Disulfide bond</keyword>
<dbReference type="OrthoDB" id="9784896at2"/>
<evidence type="ECO:0000256" key="1">
    <source>
        <dbReference type="ARBA" id="ARBA00004418"/>
    </source>
</evidence>
<feature type="compositionally biased region" description="Low complexity" evidence="8">
    <location>
        <begin position="14"/>
        <end position="41"/>
    </location>
</feature>
<evidence type="ECO:0000256" key="7">
    <source>
        <dbReference type="ARBA" id="ARBA00023284"/>
    </source>
</evidence>
<dbReference type="GO" id="GO:0016491">
    <property type="term" value="F:oxidoreductase activity"/>
    <property type="evidence" value="ECO:0007669"/>
    <property type="project" value="InterPro"/>
</dbReference>
<evidence type="ECO:0000256" key="5">
    <source>
        <dbReference type="ARBA" id="ARBA00022764"/>
    </source>
</evidence>
<keyword evidence="7" id="KW-0676">Redox-active center</keyword>
<organism evidence="10 11">
    <name type="scientific">Arenimonas caeni</name>
    <dbReference type="NCBI Taxonomy" id="2058085"/>
    <lineage>
        <taxon>Bacteria</taxon>
        <taxon>Pseudomonadati</taxon>
        <taxon>Pseudomonadota</taxon>
        <taxon>Gammaproteobacteria</taxon>
        <taxon>Lysobacterales</taxon>
        <taxon>Lysobacteraceae</taxon>
        <taxon>Arenimonas</taxon>
    </lineage>
</organism>
<feature type="domain" description="Thioredoxin" evidence="9">
    <location>
        <begin position="74"/>
        <end position="273"/>
    </location>
</feature>
<dbReference type="Pfam" id="PF01323">
    <property type="entry name" value="DSBA"/>
    <property type="match status" value="1"/>
</dbReference>
<keyword evidence="11" id="KW-1185">Reference proteome</keyword>
<name>A0A2P6M8X8_9GAMM</name>
<dbReference type="EMBL" id="PVLF01000010">
    <property type="protein sequence ID" value="PRH82454.1"/>
    <property type="molecule type" value="Genomic_DNA"/>
</dbReference>
<keyword evidence="5" id="KW-0574">Periplasm</keyword>
<feature type="region of interest" description="Disordered" evidence="8">
    <location>
        <begin position="1"/>
        <end position="110"/>
    </location>
</feature>
<gene>
    <name evidence="10" type="ORF">C6N40_07555</name>
</gene>
<dbReference type="SUPFAM" id="SSF52833">
    <property type="entry name" value="Thioredoxin-like"/>
    <property type="match status" value="1"/>
</dbReference>
<comment type="similarity">
    <text evidence="2">Belongs to the thioredoxin family. DsbA subfamily.</text>
</comment>
<dbReference type="InterPro" id="IPR013766">
    <property type="entry name" value="Thioredoxin_domain"/>
</dbReference>
<keyword evidence="4" id="KW-0732">Signal</keyword>
<dbReference type="PANTHER" id="PTHR35891">
    <property type="entry name" value="THIOL:DISULFIDE INTERCHANGE PROTEIN DSBA"/>
    <property type="match status" value="1"/>
</dbReference>
<dbReference type="Proteomes" id="UP000241736">
    <property type="component" value="Unassembled WGS sequence"/>
</dbReference>
<dbReference type="GO" id="GO:0042597">
    <property type="term" value="C:periplasmic space"/>
    <property type="evidence" value="ECO:0007669"/>
    <property type="project" value="UniProtKB-SubCell"/>
</dbReference>
<dbReference type="PROSITE" id="PS51352">
    <property type="entry name" value="THIOREDOXIN_2"/>
    <property type="match status" value="1"/>
</dbReference>
<feature type="compositionally biased region" description="Low complexity" evidence="8">
    <location>
        <begin position="49"/>
        <end position="83"/>
    </location>
</feature>
<evidence type="ECO:0000256" key="8">
    <source>
        <dbReference type="SAM" id="MobiDB-lite"/>
    </source>
</evidence>
<dbReference type="InterPro" id="IPR023205">
    <property type="entry name" value="DsbA/DsbL"/>
</dbReference>
<evidence type="ECO:0000259" key="9">
    <source>
        <dbReference type="PROSITE" id="PS51352"/>
    </source>
</evidence>
<comment type="caution">
    <text evidence="10">The sequence shown here is derived from an EMBL/GenBank/DDBJ whole genome shotgun (WGS) entry which is preliminary data.</text>
</comment>
<accession>A0A2P6M8X8</accession>
<dbReference type="PANTHER" id="PTHR35891:SF2">
    <property type="entry name" value="THIOL:DISULFIDE INTERCHANGE PROTEIN DSBA"/>
    <property type="match status" value="1"/>
</dbReference>
<evidence type="ECO:0000313" key="10">
    <source>
        <dbReference type="EMBL" id="PRH82454.1"/>
    </source>
</evidence>